<evidence type="ECO:0000313" key="2">
    <source>
        <dbReference type="EMBL" id="VYU37749.1"/>
    </source>
</evidence>
<gene>
    <name evidence="2" type="ORF">FPLFYP42_02089</name>
</gene>
<accession>A0A6N3EDV4</accession>
<proteinExistence type="predicted"/>
<name>A0A6N3EDV4_FLAPL</name>
<reference evidence="2" key="1">
    <citation type="submission" date="2019-11" db="EMBL/GenBank/DDBJ databases">
        <authorList>
            <person name="Feng L."/>
        </authorList>
    </citation>
    <scope>NUCLEOTIDE SEQUENCE</scope>
    <source>
        <strain evidence="2">FplautiiLFYP42</strain>
    </source>
</reference>
<dbReference type="SUPFAM" id="SSF47413">
    <property type="entry name" value="lambda repressor-like DNA-binding domains"/>
    <property type="match status" value="1"/>
</dbReference>
<sequence>MPLRFKIDILEALKKKGYTTYTLRKENILSQSTIQKLREGKGLAWDNIERLCTLLDCQPGDLLEYVKEAPGDR</sequence>
<dbReference type="Pfam" id="PF13443">
    <property type="entry name" value="HTH_26"/>
    <property type="match status" value="1"/>
</dbReference>
<dbReference type="AlphaFoldDB" id="A0A6N3EDV4"/>
<protein>
    <recommendedName>
        <fullName evidence="1">HTH cro/C1-type domain-containing protein</fullName>
    </recommendedName>
</protein>
<dbReference type="Gene3D" id="1.10.260.40">
    <property type="entry name" value="lambda repressor-like DNA-binding domains"/>
    <property type="match status" value="1"/>
</dbReference>
<evidence type="ECO:0000259" key="1">
    <source>
        <dbReference type="Pfam" id="PF13443"/>
    </source>
</evidence>
<dbReference type="InterPro" id="IPR010982">
    <property type="entry name" value="Lambda_DNA-bd_dom_sf"/>
</dbReference>
<dbReference type="EMBL" id="CACRUB010000035">
    <property type="protein sequence ID" value="VYU37749.1"/>
    <property type="molecule type" value="Genomic_DNA"/>
</dbReference>
<dbReference type="RefSeq" id="WP_226907983.1">
    <property type="nucleotide sequence ID" value="NZ_JADNHL010000001.1"/>
</dbReference>
<organism evidence="2">
    <name type="scientific">Flavonifractor plautii</name>
    <name type="common">Fusobacterium plautii</name>
    <dbReference type="NCBI Taxonomy" id="292800"/>
    <lineage>
        <taxon>Bacteria</taxon>
        <taxon>Bacillati</taxon>
        <taxon>Bacillota</taxon>
        <taxon>Clostridia</taxon>
        <taxon>Eubacteriales</taxon>
        <taxon>Oscillospiraceae</taxon>
        <taxon>Flavonifractor</taxon>
    </lineage>
</organism>
<dbReference type="InterPro" id="IPR001387">
    <property type="entry name" value="Cro/C1-type_HTH"/>
</dbReference>
<feature type="domain" description="HTH cro/C1-type" evidence="1">
    <location>
        <begin position="11"/>
        <end position="68"/>
    </location>
</feature>
<dbReference type="GO" id="GO:0003677">
    <property type="term" value="F:DNA binding"/>
    <property type="evidence" value="ECO:0007669"/>
    <property type="project" value="InterPro"/>
</dbReference>